<dbReference type="SUPFAM" id="SSF161111">
    <property type="entry name" value="Cation efflux protein transmembrane domain-like"/>
    <property type="match status" value="1"/>
</dbReference>
<evidence type="ECO:0000256" key="3">
    <source>
        <dbReference type="ARBA" id="ARBA00022906"/>
    </source>
</evidence>
<dbReference type="RefSeq" id="WP_050702541.1">
    <property type="nucleotide sequence ID" value="NZ_JADGKW010000012.1"/>
</dbReference>
<feature type="transmembrane region" description="Helical" evidence="6">
    <location>
        <begin position="177"/>
        <end position="198"/>
    </location>
</feature>
<feature type="transmembrane region" description="Helical" evidence="6">
    <location>
        <begin position="242"/>
        <end position="260"/>
    </location>
</feature>
<evidence type="ECO:0000256" key="5">
    <source>
        <dbReference type="ARBA" id="ARBA00023136"/>
    </source>
</evidence>
<dbReference type="AlphaFoldDB" id="A0A4Y9IHP2"/>
<dbReference type="InterPro" id="IPR036163">
    <property type="entry name" value="HMA_dom_sf"/>
</dbReference>
<feature type="transmembrane region" description="Helical" evidence="6">
    <location>
        <begin position="219"/>
        <end position="236"/>
    </location>
</feature>
<evidence type="ECO:0000313" key="8">
    <source>
        <dbReference type="EMBL" id="TFU86277.1"/>
    </source>
</evidence>
<dbReference type="PANTHER" id="PTHR11562">
    <property type="entry name" value="CATION EFFLUX PROTEIN/ ZINC TRANSPORTER"/>
    <property type="match status" value="1"/>
</dbReference>
<comment type="subcellular location">
    <subcellularLocation>
        <location evidence="1">Membrane</location>
        <topology evidence="1">Multi-pass membrane protein</topology>
    </subcellularLocation>
</comment>
<dbReference type="OrthoDB" id="9799649at2"/>
<dbReference type="Gene3D" id="1.20.1510.10">
    <property type="entry name" value="Cation efflux protein transmembrane domain"/>
    <property type="match status" value="1"/>
</dbReference>
<keyword evidence="3" id="KW-0813">Transport</keyword>
<comment type="caution">
    <text evidence="8">The sequence shown here is derived from an EMBL/GenBank/DDBJ whole genome shotgun (WGS) entry which is preliminary data.</text>
</comment>
<feature type="transmembrane region" description="Helical" evidence="6">
    <location>
        <begin position="121"/>
        <end position="139"/>
    </location>
</feature>
<dbReference type="SUPFAM" id="SSF55008">
    <property type="entry name" value="HMA, heavy metal-associated domain"/>
    <property type="match status" value="1"/>
</dbReference>
<dbReference type="GO" id="GO:0046872">
    <property type="term" value="F:metal ion binding"/>
    <property type="evidence" value="ECO:0007669"/>
    <property type="project" value="InterPro"/>
</dbReference>
<sequence length="265" mass="29513">MKKTIFKIEQMDCPSEENLIRMKLQNIKGIAKQEYDLKNRILAVYHTGDYQEIERQLASLNLASHFIGSTEVIGEFQVEEDSKQRKVLWIVLAINFGFFLIEMSTGIISKSMGLVADSLDMLADSFVYGLSLLAVGTAISRKKRVALICGYFQILLAAIGFIEVIRRFTGAEEMPVFQTMIGISILALVANVICLFLLQRTKSKDAHIQASVICSSNDVITNIGVVIAGLLVWLLDNQVPDLIIGSIVFLFVIRGALRILKLARN</sequence>
<reference evidence="8 9" key="1">
    <citation type="submission" date="2019-03" db="EMBL/GenBank/DDBJ databases">
        <title>Diversity of the mouse oral microbiome.</title>
        <authorList>
            <person name="Joseph S."/>
            <person name="Aduse-Opoku J."/>
            <person name="Curtis M."/>
            <person name="Wade W."/>
            <person name="Hashim A."/>
        </authorList>
    </citation>
    <scope>NUCLEOTIDE SEQUENCE [LARGE SCALE GENOMIC DNA]</scope>
    <source>
        <strain evidence="8 9">P11</strain>
    </source>
</reference>
<dbReference type="InterPro" id="IPR050681">
    <property type="entry name" value="CDF/SLC30A"/>
</dbReference>
<evidence type="ECO:0000256" key="1">
    <source>
        <dbReference type="ARBA" id="ARBA00004141"/>
    </source>
</evidence>
<keyword evidence="3" id="KW-0862">Zinc</keyword>
<dbReference type="Proteomes" id="UP000298285">
    <property type="component" value="Unassembled WGS sequence"/>
</dbReference>
<dbReference type="InterPro" id="IPR058533">
    <property type="entry name" value="Cation_efflux_TM"/>
</dbReference>
<evidence type="ECO:0000259" key="7">
    <source>
        <dbReference type="Pfam" id="PF01545"/>
    </source>
</evidence>
<keyword evidence="2 6" id="KW-0812">Transmembrane</keyword>
<evidence type="ECO:0000256" key="6">
    <source>
        <dbReference type="SAM" id="Phobius"/>
    </source>
</evidence>
<proteinExistence type="predicted"/>
<evidence type="ECO:0000256" key="4">
    <source>
        <dbReference type="ARBA" id="ARBA00022989"/>
    </source>
</evidence>
<protein>
    <submittedName>
        <fullName evidence="8">Cation transporter</fullName>
    </submittedName>
</protein>
<dbReference type="EMBL" id="SPPK01000012">
    <property type="protein sequence ID" value="TFU86277.1"/>
    <property type="molecule type" value="Genomic_DNA"/>
</dbReference>
<keyword evidence="3" id="KW-0406">Ion transport</keyword>
<gene>
    <name evidence="8" type="ORF">E4T88_17030</name>
</gene>
<keyword evidence="4 6" id="KW-1133">Transmembrane helix</keyword>
<dbReference type="GO" id="GO:0005385">
    <property type="term" value="F:zinc ion transmembrane transporter activity"/>
    <property type="evidence" value="ECO:0007669"/>
    <property type="project" value="TreeGrafter"/>
</dbReference>
<feature type="transmembrane region" description="Helical" evidence="6">
    <location>
        <begin position="87"/>
        <end position="109"/>
    </location>
</feature>
<keyword evidence="3" id="KW-0864">Zinc transport</keyword>
<name>A0A4Y9IHP2_9BACT</name>
<dbReference type="Pfam" id="PF01545">
    <property type="entry name" value="Cation_efflux"/>
    <property type="match status" value="1"/>
</dbReference>
<evidence type="ECO:0000256" key="2">
    <source>
        <dbReference type="ARBA" id="ARBA00022692"/>
    </source>
</evidence>
<feature type="transmembrane region" description="Helical" evidence="6">
    <location>
        <begin position="146"/>
        <end position="165"/>
    </location>
</feature>
<feature type="domain" description="Cation efflux protein transmembrane" evidence="7">
    <location>
        <begin position="88"/>
        <end position="261"/>
    </location>
</feature>
<dbReference type="PANTHER" id="PTHR11562:SF17">
    <property type="entry name" value="RE54080P-RELATED"/>
    <property type="match status" value="1"/>
</dbReference>
<evidence type="ECO:0000313" key="9">
    <source>
        <dbReference type="Proteomes" id="UP000298285"/>
    </source>
</evidence>
<organism evidence="8 9">
    <name type="scientific">Dysgonomonas mossii</name>
    <dbReference type="NCBI Taxonomy" id="163665"/>
    <lineage>
        <taxon>Bacteria</taxon>
        <taxon>Pseudomonadati</taxon>
        <taxon>Bacteroidota</taxon>
        <taxon>Bacteroidia</taxon>
        <taxon>Bacteroidales</taxon>
        <taxon>Dysgonomonadaceae</taxon>
        <taxon>Dysgonomonas</taxon>
    </lineage>
</organism>
<dbReference type="GO" id="GO:0005886">
    <property type="term" value="C:plasma membrane"/>
    <property type="evidence" value="ECO:0007669"/>
    <property type="project" value="TreeGrafter"/>
</dbReference>
<accession>A0A4Y9IHP2</accession>
<dbReference type="InterPro" id="IPR027469">
    <property type="entry name" value="Cation_efflux_TMD_sf"/>
</dbReference>
<keyword evidence="5 6" id="KW-0472">Membrane</keyword>